<evidence type="ECO:0000313" key="6">
    <source>
        <dbReference type="Proteomes" id="UP000321389"/>
    </source>
</evidence>
<keyword evidence="2 5" id="KW-0645">Protease</keyword>
<dbReference type="AlphaFoldDB" id="A0A5B8KZM9"/>
<dbReference type="KEGG" id="niy:FQ775_12410"/>
<evidence type="ECO:0000313" key="5">
    <source>
        <dbReference type="EMBL" id="QDZ01115.1"/>
    </source>
</evidence>
<evidence type="ECO:0000256" key="3">
    <source>
        <dbReference type="ARBA" id="ARBA00022801"/>
    </source>
</evidence>
<dbReference type="InterPro" id="IPR006433">
    <property type="entry name" value="Prohead_protease"/>
</dbReference>
<dbReference type="InterPro" id="IPR054613">
    <property type="entry name" value="Peptidase_S78_dom"/>
</dbReference>
<accession>A0A5B8KZM9</accession>
<keyword evidence="3" id="KW-0378">Hydrolase</keyword>
<dbReference type="GO" id="GO:0008233">
    <property type="term" value="F:peptidase activity"/>
    <property type="evidence" value="ECO:0007669"/>
    <property type="project" value="UniProtKB-KW"/>
</dbReference>
<reference evidence="5" key="1">
    <citation type="submission" date="2020-04" db="EMBL/GenBank/DDBJ databases">
        <title>Nitratireductor sp. nov. isolated from mangrove soil.</title>
        <authorList>
            <person name="Ye Y."/>
        </authorList>
    </citation>
    <scope>NUCLEOTIDE SEQUENCE</scope>
    <source>
        <strain evidence="5">SY7</strain>
    </source>
</reference>
<keyword evidence="1" id="KW-1188">Viral release from host cell</keyword>
<dbReference type="OrthoDB" id="9804926at2"/>
<evidence type="ECO:0000256" key="2">
    <source>
        <dbReference type="ARBA" id="ARBA00022670"/>
    </source>
</evidence>
<evidence type="ECO:0000256" key="1">
    <source>
        <dbReference type="ARBA" id="ARBA00022612"/>
    </source>
</evidence>
<feature type="domain" description="Prohead serine protease" evidence="4">
    <location>
        <begin position="24"/>
        <end position="157"/>
    </location>
</feature>
<dbReference type="Proteomes" id="UP000321389">
    <property type="component" value="Chromosome"/>
</dbReference>
<proteinExistence type="predicted"/>
<dbReference type="Pfam" id="PF04586">
    <property type="entry name" value="Peptidase_S78"/>
    <property type="match status" value="1"/>
</dbReference>
<dbReference type="NCBIfam" id="TIGR01543">
    <property type="entry name" value="proheadase_HK97"/>
    <property type="match status" value="1"/>
</dbReference>
<dbReference type="GO" id="GO:0006508">
    <property type="term" value="P:proteolysis"/>
    <property type="evidence" value="ECO:0007669"/>
    <property type="project" value="UniProtKB-KW"/>
</dbReference>
<protein>
    <submittedName>
        <fullName evidence="5">HK97 family phage prohead protease</fullName>
    </submittedName>
</protein>
<keyword evidence="6" id="KW-1185">Reference proteome</keyword>
<dbReference type="SUPFAM" id="SSF50789">
    <property type="entry name" value="Herpes virus serine proteinase, assemblin"/>
    <property type="match status" value="1"/>
</dbReference>
<sequence length="199" mass="21366">MAAEATMPAIAARWVRPGFGFETEGGRFRGYASLFGVVDQGRDMVEPGAFAASLARKGAGAIRMLFQHDPGQPIGRWLEVTEDPRGLRVEGVLSPGVARSREVLELMRAGAVDGLSIGFRTVRAARTARGGVRRILEADLWEVSVVTFPMLPGARVEEIKLAGRGQGPSGGEPPGQAPQELIRTIRTATQMMQGKDCRP</sequence>
<name>A0A5B8KZM9_9HYPH</name>
<dbReference type="EMBL" id="CP042301">
    <property type="protein sequence ID" value="QDZ01115.1"/>
    <property type="molecule type" value="Genomic_DNA"/>
</dbReference>
<organism evidence="5 6">
    <name type="scientific">Nitratireductor mangrovi</name>
    <dbReference type="NCBI Taxonomy" id="2599600"/>
    <lineage>
        <taxon>Bacteria</taxon>
        <taxon>Pseudomonadati</taxon>
        <taxon>Pseudomonadota</taxon>
        <taxon>Alphaproteobacteria</taxon>
        <taxon>Hyphomicrobiales</taxon>
        <taxon>Phyllobacteriaceae</taxon>
        <taxon>Nitratireductor</taxon>
    </lineage>
</organism>
<gene>
    <name evidence="5" type="ORF">FQ775_12410</name>
</gene>
<evidence type="ECO:0000259" key="4">
    <source>
        <dbReference type="Pfam" id="PF04586"/>
    </source>
</evidence>